<name>A0ABR2H2W2_9EUKA</name>
<protein>
    <submittedName>
        <fullName evidence="1">Uncharacterized protein</fullName>
    </submittedName>
</protein>
<evidence type="ECO:0000313" key="2">
    <source>
        <dbReference type="Proteomes" id="UP001470230"/>
    </source>
</evidence>
<organism evidence="1 2">
    <name type="scientific">Tritrichomonas musculus</name>
    <dbReference type="NCBI Taxonomy" id="1915356"/>
    <lineage>
        <taxon>Eukaryota</taxon>
        <taxon>Metamonada</taxon>
        <taxon>Parabasalia</taxon>
        <taxon>Tritrichomonadida</taxon>
        <taxon>Tritrichomonadidae</taxon>
        <taxon>Tritrichomonas</taxon>
    </lineage>
</organism>
<dbReference type="EMBL" id="JAPFFF010000048">
    <property type="protein sequence ID" value="KAK8840186.1"/>
    <property type="molecule type" value="Genomic_DNA"/>
</dbReference>
<comment type="caution">
    <text evidence="1">The sequence shown here is derived from an EMBL/GenBank/DDBJ whole genome shotgun (WGS) entry which is preliminary data.</text>
</comment>
<keyword evidence="2" id="KW-1185">Reference proteome</keyword>
<proteinExistence type="predicted"/>
<accession>A0ABR2H2W2</accession>
<sequence>MNDPFQLVYAHSDKETIFLNIGKRSPVSLFGGRYTSAVIDSTGSVMIITKTIFDSANSEAESVKLPRGKKTVKAACCDESVIVRVIVSSSVQ</sequence>
<reference evidence="1 2" key="1">
    <citation type="submission" date="2024-04" db="EMBL/GenBank/DDBJ databases">
        <title>Tritrichomonas musculus Genome.</title>
        <authorList>
            <person name="Alves-Ferreira E."/>
            <person name="Grigg M."/>
            <person name="Lorenzi H."/>
            <person name="Galac M."/>
        </authorList>
    </citation>
    <scope>NUCLEOTIDE SEQUENCE [LARGE SCALE GENOMIC DNA]</scope>
    <source>
        <strain evidence="1 2">EAF2021</strain>
    </source>
</reference>
<gene>
    <name evidence="1" type="ORF">M9Y10_031130</name>
</gene>
<evidence type="ECO:0000313" key="1">
    <source>
        <dbReference type="EMBL" id="KAK8840186.1"/>
    </source>
</evidence>
<dbReference type="Proteomes" id="UP001470230">
    <property type="component" value="Unassembled WGS sequence"/>
</dbReference>